<dbReference type="Proteomes" id="UP001368500">
    <property type="component" value="Unassembled WGS sequence"/>
</dbReference>
<evidence type="ECO:0000313" key="5">
    <source>
        <dbReference type="Proteomes" id="UP001368500"/>
    </source>
</evidence>
<feature type="signal peptide" evidence="2">
    <location>
        <begin position="1"/>
        <end position="19"/>
    </location>
</feature>
<keyword evidence="5" id="KW-1185">Reference proteome</keyword>
<reference evidence="4 5" key="1">
    <citation type="submission" date="2024-04" db="EMBL/GenBank/DDBJ databases">
        <title>Novel species of the genus Ideonella isolated from streams.</title>
        <authorList>
            <person name="Lu H."/>
        </authorList>
    </citation>
    <scope>NUCLEOTIDE SEQUENCE [LARGE SCALE GENOMIC DNA]</scope>
    <source>
        <strain evidence="4 5">BYS139W</strain>
    </source>
</reference>
<protein>
    <submittedName>
        <fullName evidence="4">PEP-CTERM sorting domain-containing protein</fullName>
    </submittedName>
</protein>
<sequence>MKKALVSLAALVAVAGAQAAVVTIDGFDTPGVSNTGSFTSTDAVRTVTVNATASTSSLDIGSTSSTGSALEVSNRVGQDSTVNLSWTLGALSLPSNATNIGFFLQVLESDGNPTSLDFTLNGAALSSFTIPGNTVGAGLSFSLTSSEWATLSAGGTLGLELNGASGWDLAIDTFGVSYDVPVQAVPEPGSLALVGLALAGVAVAARRRKA</sequence>
<evidence type="ECO:0000313" key="4">
    <source>
        <dbReference type="EMBL" id="MEK8027789.1"/>
    </source>
</evidence>
<name>A0ABU9BCY5_9BURK</name>
<keyword evidence="2" id="KW-0732">Signal</keyword>
<organism evidence="4 5">
    <name type="scientific">Pseudaquabacterium rugosum</name>
    <dbReference type="NCBI Taxonomy" id="2984194"/>
    <lineage>
        <taxon>Bacteria</taxon>
        <taxon>Pseudomonadati</taxon>
        <taxon>Pseudomonadota</taxon>
        <taxon>Betaproteobacteria</taxon>
        <taxon>Burkholderiales</taxon>
        <taxon>Sphaerotilaceae</taxon>
        <taxon>Pseudaquabacterium</taxon>
    </lineage>
</organism>
<gene>
    <name evidence="4" type="ORF">AACH11_17640</name>
</gene>
<dbReference type="NCBIfam" id="TIGR02595">
    <property type="entry name" value="PEP_CTERM"/>
    <property type="match status" value="1"/>
</dbReference>
<dbReference type="InterPro" id="IPR013424">
    <property type="entry name" value="Ice-binding_C"/>
</dbReference>
<evidence type="ECO:0000256" key="1">
    <source>
        <dbReference type="SAM" id="Phobius"/>
    </source>
</evidence>
<feature type="domain" description="Ice-binding protein C-terminal" evidence="3">
    <location>
        <begin position="184"/>
        <end position="208"/>
    </location>
</feature>
<keyword evidence="1" id="KW-1133">Transmembrane helix</keyword>
<dbReference type="RefSeq" id="WP_341375568.1">
    <property type="nucleotide sequence ID" value="NZ_JBBUTF010000016.1"/>
</dbReference>
<accession>A0ABU9BCY5</accession>
<feature type="chain" id="PRO_5047417493" evidence="2">
    <location>
        <begin position="20"/>
        <end position="210"/>
    </location>
</feature>
<proteinExistence type="predicted"/>
<keyword evidence="1" id="KW-0472">Membrane</keyword>
<evidence type="ECO:0000256" key="2">
    <source>
        <dbReference type="SAM" id="SignalP"/>
    </source>
</evidence>
<feature type="transmembrane region" description="Helical" evidence="1">
    <location>
        <begin position="188"/>
        <end position="205"/>
    </location>
</feature>
<comment type="caution">
    <text evidence="4">The sequence shown here is derived from an EMBL/GenBank/DDBJ whole genome shotgun (WGS) entry which is preliminary data.</text>
</comment>
<dbReference type="EMBL" id="JBBUTF010000016">
    <property type="protein sequence ID" value="MEK8027789.1"/>
    <property type="molecule type" value="Genomic_DNA"/>
</dbReference>
<keyword evidence="1" id="KW-0812">Transmembrane</keyword>
<dbReference type="Pfam" id="PF07589">
    <property type="entry name" value="PEP-CTERM"/>
    <property type="match status" value="1"/>
</dbReference>
<evidence type="ECO:0000259" key="3">
    <source>
        <dbReference type="Pfam" id="PF07589"/>
    </source>
</evidence>